<evidence type="ECO:0008006" key="3">
    <source>
        <dbReference type="Google" id="ProtNLM"/>
    </source>
</evidence>
<sequence length="94" mass="10465">MVKEGKTKQVSGVAELAMRCLNLKGEMRPSTKEVAAELEWFRGSGSMSENPQISKESARSIMDIAKRCLNLKGEIRKVTTELEWFRGAESMSGI</sequence>
<comment type="caution">
    <text evidence="1">The sequence shown here is derived from an EMBL/GenBank/DDBJ whole genome shotgun (WGS) entry which is preliminary data.</text>
</comment>
<accession>A0A7J6V3V2</accession>
<dbReference type="OrthoDB" id="4062651at2759"/>
<evidence type="ECO:0000313" key="1">
    <source>
        <dbReference type="EMBL" id="KAF5179739.1"/>
    </source>
</evidence>
<name>A0A7J6V3V2_THATH</name>
<evidence type="ECO:0000313" key="2">
    <source>
        <dbReference type="Proteomes" id="UP000554482"/>
    </source>
</evidence>
<keyword evidence="2" id="KW-1185">Reference proteome</keyword>
<reference evidence="1 2" key="1">
    <citation type="submission" date="2020-06" db="EMBL/GenBank/DDBJ databases">
        <title>Transcriptomic and genomic resources for Thalictrum thalictroides and T. hernandezii: Facilitating candidate gene discovery in an emerging model plant lineage.</title>
        <authorList>
            <person name="Arias T."/>
            <person name="Riano-Pachon D.M."/>
            <person name="Di Stilio V.S."/>
        </authorList>
    </citation>
    <scope>NUCLEOTIDE SEQUENCE [LARGE SCALE GENOMIC DNA]</scope>
    <source>
        <strain evidence="2">cv. WT478/WT964</strain>
        <tissue evidence="1">Leaves</tissue>
    </source>
</reference>
<protein>
    <recommendedName>
        <fullName evidence="3">Wall-associated receptor kinase-like</fullName>
    </recommendedName>
</protein>
<dbReference type="EMBL" id="JABWDY010038405">
    <property type="protein sequence ID" value="KAF5179739.1"/>
    <property type="molecule type" value="Genomic_DNA"/>
</dbReference>
<proteinExistence type="predicted"/>
<organism evidence="1 2">
    <name type="scientific">Thalictrum thalictroides</name>
    <name type="common">Rue-anemone</name>
    <name type="synonym">Anemone thalictroides</name>
    <dbReference type="NCBI Taxonomy" id="46969"/>
    <lineage>
        <taxon>Eukaryota</taxon>
        <taxon>Viridiplantae</taxon>
        <taxon>Streptophyta</taxon>
        <taxon>Embryophyta</taxon>
        <taxon>Tracheophyta</taxon>
        <taxon>Spermatophyta</taxon>
        <taxon>Magnoliopsida</taxon>
        <taxon>Ranunculales</taxon>
        <taxon>Ranunculaceae</taxon>
        <taxon>Thalictroideae</taxon>
        <taxon>Thalictrum</taxon>
    </lineage>
</organism>
<dbReference type="Proteomes" id="UP000554482">
    <property type="component" value="Unassembled WGS sequence"/>
</dbReference>
<dbReference type="AlphaFoldDB" id="A0A7J6V3V2"/>
<gene>
    <name evidence="1" type="ORF">FRX31_030677</name>
</gene>